<name>A0A9P6WXH5_RHIOR</name>
<sequence length="295" mass="33414">MPLSRSGNKYIVVIQCLFSRYVVITAVPENNDFWVTRCLLKTFSEHGVVRAILSDNGKPYSGLLIKHLAEHLNINQKFAPAYHPQSNGLVERFMASLRNFIVSFMDLSTHQTTWDEHLYEFQLAYNTSVHESTKFTPFSVVHGREARSLLTPDSGSVKAVPHIEYTQQTKAYLARAYAIIQLENLQNQAKNAIIFNEQRKEPSICVGDLVLIDFPVHSNAASGRAAKLVRSWRGPFKIVNILSPDRFDVVEMATSKTWKNIHAARMKRYKEDNEDITSNKPPGCRESVSSSESVV</sequence>
<dbReference type="InterPro" id="IPR001584">
    <property type="entry name" value="Integrase_cat-core"/>
</dbReference>
<dbReference type="InterPro" id="IPR050951">
    <property type="entry name" value="Retrovirus_Pol_polyprotein"/>
</dbReference>
<protein>
    <recommendedName>
        <fullName evidence="2">Integrase catalytic domain-containing protein</fullName>
    </recommendedName>
</protein>
<evidence type="ECO:0000256" key="1">
    <source>
        <dbReference type="SAM" id="MobiDB-lite"/>
    </source>
</evidence>
<feature type="compositionally biased region" description="Low complexity" evidence="1">
    <location>
        <begin position="286"/>
        <end position="295"/>
    </location>
</feature>
<dbReference type="InterPro" id="IPR012337">
    <property type="entry name" value="RNaseH-like_sf"/>
</dbReference>
<dbReference type="SUPFAM" id="SSF53098">
    <property type="entry name" value="Ribonuclease H-like"/>
    <property type="match status" value="1"/>
</dbReference>
<dbReference type="Proteomes" id="UP000716291">
    <property type="component" value="Unassembled WGS sequence"/>
</dbReference>
<reference evidence="3" key="1">
    <citation type="journal article" date="2020" name="Microb. Genom.">
        <title>Genetic diversity of clinical and environmental Mucorales isolates obtained from an investigation of mucormycosis cases among solid organ transplant recipients.</title>
        <authorList>
            <person name="Nguyen M.H."/>
            <person name="Kaul D."/>
            <person name="Muto C."/>
            <person name="Cheng S.J."/>
            <person name="Richter R.A."/>
            <person name="Bruno V.M."/>
            <person name="Liu G."/>
            <person name="Beyhan S."/>
            <person name="Sundermann A.J."/>
            <person name="Mounaud S."/>
            <person name="Pasculle A.W."/>
            <person name="Nierman W.C."/>
            <person name="Driscoll E."/>
            <person name="Cumbie R."/>
            <person name="Clancy C.J."/>
            <person name="Dupont C.L."/>
        </authorList>
    </citation>
    <scope>NUCLEOTIDE SEQUENCE</scope>
    <source>
        <strain evidence="3">GL11</strain>
    </source>
</reference>
<dbReference type="InterPro" id="IPR036397">
    <property type="entry name" value="RNaseH_sf"/>
</dbReference>
<dbReference type="GO" id="GO:0015074">
    <property type="term" value="P:DNA integration"/>
    <property type="evidence" value="ECO:0007669"/>
    <property type="project" value="InterPro"/>
</dbReference>
<organism evidence="3 4">
    <name type="scientific">Rhizopus oryzae</name>
    <name type="common">Mucormycosis agent</name>
    <name type="synonym">Rhizopus arrhizus var. delemar</name>
    <dbReference type="NCBI Taxonomy" id="64495"/>
    <lineage>
        <taxon>Eukaryota</taxon>
        <taxon>Fungi</taxon>
        <taxon>Fungi incertae sedis</taxon>
        <taxon>Mucoromycota</taxon>
        <taxon>Mucoromycotina</taxon>
        <taxon>Mucoromycetes</taxon>
        <taxon>Mucorales</taxon>
        <taxon>Mucorineae</taxon>
        <taxon>Rhizopodaceae</taxon>
        <taxon>Rhizopus</taxon>
    </lineage>
</organism>
<keyword evidence="4" id="KW-1185">Reference proteome</keyword>
<dbReference type="Pfam" id="PF00665">
    <property type="entry name" value="rve"/>
    <property type="match status" value="1"/>
</dbReference>
<accession>A0A9P6WXH5</accession>
<feature type="domain" description="Integrase catalytic" evidence="2">
    <location>
        <begin position="1"/>
        <end position="145"/>
    </location>
</feature>
<dbReference type="EMBL" id="JAANQT010003665">
    <property type="protein sequence ID" value="KAG1300849.1"/>
    <property type="molecule type" value="Genomic_DNA"/>
</dbReference>
<evidence type="ECO:0000313" key="4">
    <source>
        <dbReference type="Proteomes" id="UP000716291"/>
    </source>
</evidence>
<dbReference type="GO" id="GO:0005634">
    <property type="term" value="C:nucleus"/>
    <property type="evidence" value="ECO:0007669"/>
    <property type="project" value="UniProtKB-ARBA"/>
</dbReference>
<proteinExistence type="predicted"/>
<evidence type="ECO:0000259" key="2">
    <source>
        <dbReference type="PROSITE" id="PS50994"/>
    </source>
</evidence>
<evidence type="ECO:0000313" key="3">
    <source>
        <dbReference type="EMBL" id="KAG1300849.1"/>
    </source>
</evidence>
<comment type="caution">
    <text evidence="3">The sequence shown here is derived from an EMBL/GenBank/DDBJ whole genome shotgun (WGS) entry which is preliminary data.</text>
</comment>
<dbReference type="PROSITE" id="PS50994">
    <property type="entry name" value="INTEGRASE"/>
    <property type="match status" value="1"/>
</dbReference>
<gene>
    <name evidence="3" type="ORF">G6F64_012326</name>
</gene>
<dbReference type="PANTHER" id="PTHR37984:SF5">
    <property type="entry name" value="PROTEIN NYNRIN-LIKE"/>
    <property type="match status" value="1"/>
</dbReference>
<dbReference type="AlphaFoldDB" id="A0A9P6WXH5"/>
<dbReference type="Gene3D" id="3.30.420.10">
    <property type="entry name" value="Ribonuclease H-like superfamily/Ribonuclease H"/>
    <property type="match status" value="1"/>
</dbReference>
<dbReference type="GO" id="GO:0003676">
    <property type="term" value="F:nucleic acid binding"/>
    <property type="evidence" value="ECO:0007669"/>
    <property type="project" value="InterPro"/>
</dbReference>
<dbReference type="PANTHER" id="PTHR37984">
    <property type="entry name" value="PROTEIN CBG26694"/>
    <property type="match status" value="1"/>
</dbReference>
<feature type="region of interest" description="Disordered" evidence="1">
    <location>
        <begin position="270"/>
        <end position="295"/>
    </location>
</feature>